<gene>
    <name evidence="5" type="primary">mcsB</name>
    <name evidence="9" type="ORF">ERS852385_00307</name>
</gene>
<dbReference type="OrthoDB" id="9791353at2"/>
<dbReference type="GO" id="GO:0046314">
    <property type="term" value="P:phosphocreatine biosynthetic process"/>
    <property type="evidence" value="ECO:0007669"/>
    <property type="project" value="InterPro"/>
</dbReference>
<dbReference type="HAMAP" id="MF_00602">
    <property type="entry name" value="Prot_Arg_kinase"/>
    <property type="match status" value="1"/>
</dbReference>
<dbReference type="InterPro" id="IPR014746">
    <property type="entry name" value="Gln_synth/guanido_kin_cat_dom"/>
</dbReference>
<keyword evidence="4 5" id="KW-0067">ATP-binding</keyword>
<keyword evidence="10" id="KW-1185">Reference proteome</keyword>
<dbReference type="STRING" id="187979.ERS852385_00307"/>
<dbReference type="Gene3D" id="3.30.590.10">
    <property type="entry name" value="Glutamine synthetase/guanido kinase, catalytic domain"/>
    <property type="match status" value="1"/>
</dbReference>
<keyword evidence="2 5" id="KW-0547">Nucleotide-binding</keyword>
<reference evidence="9 10" key="1">
    <citation type="submission" date="2015-09" db="EMBL/GenBank/DDBJ databases">
        <authorList>
            <consortium name="Pathogen Informatics"/>
        </authorList>
    </citation>
    <scope>NUCLEOTIDE SEQUENCE [LARGE SCALE GENOMIC DNA]</scope>
    <source>
        <strain evidence="9 10">2789STDY5608828</strain>
    </source>
</reference>
<accession>A0A173WNF0</accession>
<evidence type="ECO:0000256" key="7">
    <source>
        <dbReference type="RuleBase" id="RU000505"/>
    </source>
</evidence>
<dbReference type="PROSITE" id="PS51510">
    <property type="entry name" value="PHOSPHAGEN_KINASE_C"/>
    <property type="match status" value="1"/>
</dbReference>
<sequence length="362" mass="40779">MAVNELLRSSSLSWLAASGKDSDVVLSSRVRLARNFKEIPFPNRADFNQLAAVRLQAEKLLPGIAADLGQAFDLLDLERITPLQRDVLIEKQLISRNFIQNPQHRIAFITADRATSIMVNEEDHLRIQCMAPGLDLDTPFARASHIDDMVESQVDIAFDEKMGYLTSCPTNLGTGLRASVLLHLPGLVFTRNIQSIMNISPQLGLAIRSVYGDETESVGNLFQISNQLTLGFSEQEILENLKTAVMEIVSHERQARKALALYMKERLEDEVWRSYGTLRYARLLSEKEVLELLSKVRLGIDLELINEVAPDCYAEILISSRTSYLQNLAENENLSKNEIDRLRAEHVRNALLAHTRSQEAPK</sequence>
<feature type="binding site" evidence="6">
    <location>
        <begin position="177"/>
        <end position="181"/>
    </location>
    <ligand>
        <name>ATP</name>
        <dbReference type="ChEBI" id="CHEBI:30616"/>
    </ligand>
</feature>
<dbReference type="Pfam" id="PF00217">
    <property type="entry name" value="ATP-gua_Ptrans"/>
    <property type="match status" value="1"/>
</dbReference>
<dbReference type="CDD" id="cd07930">
    <property type="entry name" value="bacterial_phosphagen_kinase"/>
    <property type="match status" value="1"/>
</dbReference>
<evidence type="ECO:0000256" key="6">
    <source>
        <dbReference type="PROSITE-ProRule" id="PRU00843"/>
    </source>
</evidence>
<protein>
    <recommendedName>
        <fullName evidence="5">Protein-arginine kinase</fullName>
        <ecNumber evidence="5">2.7.14.1</ecNumber>
    </recommendedName>
</protein>
<organism evidence="9 10">
    <name type="scientific">Mitsuokella jalaludinii</name>
    <dbReference type="NCBI Taxonomy" id="187979"/>
    <lineage>
        <taxon>Bacteria</taxon>
        <taxon>Bacillati</taxon>
        <taxon>Bacillota</taxon>
        <taxon>Negativicutes</taxon>
        <taxon>Selenomonadales</taxon>
        <taxon>Selenomonadaceae</taxon>
        <taxon>Mitsuokella</taxon>
    </lineage>
</organism>
<feature type="binding site" evidence="6">
    <location>
        <begin position="208"/>
        <end position="213"/>
    </location>
    <ligand>
        <name>ATP</name>
        <dbReference type="ChEBI" id="CHEBI:30616"/>
    </ligand>
</feature>
<dbReference type="Proteomes" id="UP000095546">
    <property type="component" value="Unassembled WGS sequence"/>
</dbReference>
<dbReference type="InterPro" id="IPR022415">
    <property type="entry name" value="ATP-guanido_PTrfase_AS"/>
</dbReference>
<dbReference type="GO" id="GO:0005615">
    <property type="term" value="C:extracellular space"/>
    <property type="evidence" value="ECO:0007669"/>
    <property type="project" value="TreeGrafter"/>
</dbReference>
<dbReference type="PANTHER" id="PTHR11547">
    <property type="entry name" value="ARGININE OR CREATINE KINASE"/>
    <property type="match status" value="1"/>
</dbReference>
<dbReference type="eggNOG" id="COG3869">
    <property type="taxonomic scope" value="Bacteria"/>
</dbReference>
<evidence type="ECO:0000256" key="2">
    <source>
        <dbReference type="ARBA" id="ARBA00022741"/>
    </source>
</evidence>
<dbReference type="NCBIfam" id="NF002194">
    <property type="entry name" value="PRK01059.1-4"/>
    <property type="match status" value="1"/>
</dbReference>
<dbReference type="InterPro" id="IPR023660">
    <property type="entry name" value="Arg_Kinase"/>
</dbReference>
<comment type="function">
    <text evidence="5">Catalyzes the specific phosphorylation of arginine residues in proteins.</text>
</comment>
<dbReference type="GO" id="GO:0004111">
    <property type="term" value="F:creatine kinase activity"/>
    <property type="evidence" value="ECO:0007669"/>
    <property type="project" value="InterPro"/>
</dbReference>
<evidence type="ECO:0000259" key="8">
    <source>
        <dbReference type="PROSITE" id="PS51510"/>
    </source>
</evidence>
<comment type="similarity">
    <text evidence="5 6 7">Belongs to the ATP:guanido phosphotransferase family.</text>
</comment>
<dbReference type="EC" id="2.7.14.1" evidence="5"/>
<evidence type="ECO:0000256" key="4">
    <source>
        <dbReference type="ARBA" id="ARBA00022840"/>
    </source>
</evidence>
<dbReference type="GO" id="GO:0005524">
    <property type="term" value="F:ATP binding"/>
    <property type="evidence" value="ECO:0007669"/>
    <property type="project" value="UniProtKB-UniRule"/>
</dbReference>
<evidence type="ECO:0000256" key="5">
    <source>
        <dbReference type="HAMAP-Rule" id="MF_00602"/>
    </source>
</evidence>
<evidence type="ECO:0000256" key="3">
    <source>
        <dbReference type="ARBA" id="ARBA00022777"/>
    </source>
</evidence>
<evidence type="ECO:0000313" key="10">
    <source>
        <dbReference type="Proteomes" id="UP000095546"/>
    </source>
</evidence>
<dbReference type="InterPro" id="IPR000749">
    <property type="entry name" value="ATP-guanido_PTrfase"/>
</dbReference>
<dbReference type="PANTHER" id="PTHR11547:SF38">
    <property type="entry name" value="ARGININE KINASE 1-RELATED"/>
    <property type="match status" value="1"/>
</dbReference>
<evidence type="ECO:0000256" key="1">
    <source>
        <dbReference type="ARBA" id="ARBA00022679"/>
    </source>
</evidence>
<dbReference type="PROSITE" id="PS00112">
    <property type="entry name" value="PHOSPHAGEN_KINASE"/>
    <property type="match status" value="1"/>
</dbReference>
<dbReference type="InterPro" id="IPR022414">
    <property type="entry name" value="ATP-guanido_PTrfase_cat"/>
</dbReference>
<evidence type="ECO:0000313" key="9">
    <source>
        <dbReference type="EMBL" id="CUN40017.1"/>
    </source>
</evidence>
<feature type="binding site" evidence="5 6">
    <location>
        <position position="126"/>
    </location>
    <ligand>
        <name>ATP</name>
        <dbReference type="ChEBI" id="CHEBI:30616"/>
    </ligand>
</feature>
<dbReference type="RefSeq" id="WP_055160070.1">
    <property type="nucleotide sequence ID" value="NZ_CABIWZ010000001.1"/>
</dbReference>
<comment type="caution">
    <text evidence="5 6">Lacks conserved residue(s) required for the propagation of feature annotation.</text>
</comment>
<dbReference type="GO" id="GO:1990424">
    <property type="term" value="F:protein arginine kinase activity"/>
    <property type="evidence" value="ECO:0007669"/>
    <property type="project" value="UniProtKB-EC"/>
</dbReference>
<feature type="domain" description="Phosphagen kinase C-terminal" evidence="8">
    <location>
        <begin position="24"/>
        <end position="255"/>
    </location>
</feature>
<keyword evidence="3 5" id="KW-0418">Kinase</keyword>
<feature type="binding site" evidence="5 6">
    <location>
        <begin position="27"/>
        <end position="31"/>
    </location>
    <ligand>
        <name>ATP</name>
        <dbReference type="ChEBI" id="CHEBI:30616"/>
    </ligand>
</feature>
<dbReference type="SUPFAM" id="SSF55931">
    <property type="entry name" value="Glutamine synthetase/guanido kinase"/>
    <property type="match status" value="1"/>
</dbReference>
<comment type="catalytic activity">
    <reaction evidence="5">
        <text>L-arginyl-[protein] + ATP = N(omega)-phospho-L-arginyl-[protein] + ADP + H(+)</text>
        <dbReference type="Rhea" id="RHEA:43384"/>
        <dbReference type="Rhea" id="RHEA-COMP:10532"/>
        <dbReference type="Rhea" id="RHEA-COMP:10533"/>
        <dbReference type="ChEBI" id="CHEBI:15378"/>
        <dbReference type="ChEBI" id="CHEBI:29965"/>
        <dbReference type="ChEBI" id="CHEBI:30616"/>
        <dbReference type="ChEBI" id="CHEBI:83226"/>
        <dbReference type="ChEBI" id="CHEBI:456216"/>
        <dbReference type="EC" id="2.7.14.1"/>
    </reaction>
</comment>
<dbReference type="EMBL" id="CYYU01000001">
    <property type="protein sequence ID" value="CUN40017.1"/>
    <property type="molecule type" value="Genomic_DNA"/>
</dbReference>
<name>A0A173WNF0_9FIRM</name>
<keyword evidence="1 5" id="KW-0808">Transferase</keyword>
<proteinExistence type="inferred from homology"/>
<dbReference type="AlphaFoldDB" id="A0A173WNF0"/>